<dbReference type="Proteomes" id="UP000319771">
    <property type="component" value="Unassembled WGS sequence"/>
</dbReference>
<gene>
    <name evidence="4" type="ORF">E6K81_04110</name>
</gene>
<dbReference type="Gene3D" id="3.10.560.10">
    <property type="entry name" value="Outer membrane lipoprotein wza domain like"/>
    <property type="match status" value="3"/>
</dbReference>
<comment type="caution">
    <text evidence="4">The sequence shown here is derived from an EMBL/GenBank/DDBJ whole genome shotgun (WGS) entry which is preliminary data.</text>
</comment>
<dbReference type="PANTHER" id="PTHR33619:SF3">
    <property type="entry name" value="POLYSACCHARIDE EXPORT PROTEIN GFCE-RELATED"/>
    <property type="match status" value="1"/>
</dbReference>
<dbReference type="EMBL" id="VBPB01000060">
    <property type="protein sequence ID" value="TMQ73556.1"/>
    <property type="molecule type" value="Genomic_DNA"/>
</dbReference>
<dbReference type="PANTHER" id="PTHR33619">
    <property type="entry name" value="POLYSACCHARIDE EXPORT PROTEIN GFCE-RELATED"/>
    <property type="match status" value="1"/>
</dbReference>
<dbReference type="Gene3D" id="3.30.1950.10">
    <property type="entry name" value="wza like domain"/>
    <property type="match status" value="1"/>
</dbReference>
<dbReference type="InterPro" id="IPR019554">
    <property type="entry name" value="Soluble_ligand-bd"/>
</dbReference>
<reference evidence="4 5" key="1">
    <citation type="journal article" date="2019" name="Nat. Microbiol.">
        <title>Mediterranean grassland soil C-N compound turnover is dependent on rainfall and depth, and is mediated by genomically divergent microorganisms.</title>
        <authorList>
            <person name="Diamond S."/>
            <person name="Andeer P.F."/>
            <person name="Li Z."/>
            <person name="Crits-Christoph A."/>
            <person name="Burstein D."/>
            <person name="Anantharaman K."/>
            <person name="Lane K.R."/>
            <person name="Thomas B.C."/>
            <person name="Pan C."/>
            <person name="Northen T.R."/>
            <person name="Banfield J.F."/>
        </authorList>
    </citation>
    <scope>NUCLEOTIDE SEQUENCE [LARGE SCALE GENOMIC DNA]</scope>
    <source>
        <strain evidence="4">WS_11</strain>
    </source>
</reference>
<protein>
    <submittedName>
        <fullName evidence="4">Uncharacterized protein</fullName>
    </submittedName>
</protein>
<organism evidence="4 5">
    <name type="scientific">Eiseniibacteriota bacterium</name>
    <dbReference type="NCBI Taxonomy" id="2212470"/>
    <lineage>
        <taxon>Bacteria</taxon>
        <taxon>Candidatus Eiseniibacteriota</taxon>
    </lineage>
</organism>
<feature type="domain" description="Soluble ligand binding" evidence="3">
    <location>
        <begin position="349"/>
        <end position="394"/>
    </location>
</feature>
<evidence type="ECO:0000259" key="2">
    <source>
        <dbReference type="Pfam" id="PF02563"/>
    </source>
</evidence>
<name>A0A538UCD5_UNCEI</name>
<dbReference type="InterPro" id="IPR003715">
    <property type="entry name" value="Poly_export_N"/>
</dbReference>
<evidence type="ECO:0000259" key="3">
    <source>
        <dbReference type="Pfam" id="PF10531"/>
    </source>
</evidence>
<proteinExistence type="predicted"/>
<dbReference type="InterPro" id="IPR049712">
    <property type="entry name" value="Poly_export"/>
</dbReference>
<accession>A0A538UCD5</accession>
<feature type="domain" description="Polysaccharide export protein N-terminal" evidence="2">
    <location>
        <begin position="96"/>
        <end position="168"/>
    </location>
</feature>
<sequence>MVSRARSLVAPDQGRRVPGLLRTDVWSAQDIEGGACVRKLLGCVLSALVMGWMLVSPVSGQLGTGQSSPGDLSNAPAEEPLLSKVPPLTLAGVVDPKVYRVGPGDLIQVQMWGRVSRSWIGEVGPEGVLMLPGSGAIPVAGRTLAQVREAVLGVLRADYRGVSLDVRLTRPRSFYVYLTGQVKQPGPAMSNGASRVGDLLNTGALLGDGSLRRILVTHTDGSRDQADLDLFRRTGDVSVNPWLRDGDIVNVPVATEFIYALGALAQAGKFELGDRDSLLTLFRLAGDPLPAADASRALLVRWKDAFVAESLWFELGDVYSRTTNPELHEGDHVYVYYVPEYHVQHEASILGEVARPGVYPIQQGRHRLSDLVTAAGGFRGNADLSTIRVFHTTRGNESDPEFDRLIKLSRSEMTDTEYETLRAKLAAHREDFRVDWARLRKSPELDILLRWGDAVRVAPGRTLHEYIELGGGFTARADRGKVRITGSATGQSQRARDVQAVAPGDLIWVPERPDVTVWQRLQTLLSVAAQVATVIVVVRR</sequence>
<dbReference type="Pfam" id="PF02563">
    <property type="entry name" value="Poly_export"/>
    <property type="match status" value="1"/>
</dbReference>
<dbReference type="Pfam" id="PF10531">
    <property type="entry name" value="SLBB"/>
    <property type="match status" value="1"/>
</dbReference>
<keyword evidence="1" id="KW-0732">Signal</keyword>
<evidence type="ECO:0000256" key="1">
    <source>
        <dbReference type="ARBA" id="ARBA00022729"/>
    </source>
</evidence>
<dbReference type="GO" id="GO:0015159">
    <property type="term" value="F:polysaccharide transmembrane transporter activity"/>
    <property type="evidence" value="ECO:0007669"/>
    <property type="project" value="InterPro"/>
</dbReference>
<evidence type="ECO:0000313" key="4">
    <source>
        <dbReference type="EMBL" id="TMQ73556.1"/>
    </source>
</evidence>
<dbReference type="AlphaFoldDB" id="A0A538UCD5"/>
<evidence type="ECO:0000313" key="5">
    <source>
        <dbReference type="Proteomes" id="UP000319771"/>
    </source>
</evidence>